<accession>A0ACD3A8C4</accession>
<proteinExistence type="predicted"/>
<protein>
    <submittedName>
        <fullName evidence="1">Uncharacterized protein</fullName>
    </submittedName>
</protein>
<gene>
    <name evidence="1" type="ORF">BDN72DRAFT_903656</name>
</gene>
<reference evidence="1 2" key="1">
    <citation type="journal article" date="2019" name="Nat. Ecol. Evol.">
        <title>Megaphylogeny resolves global patterns of mushroom evolution.</title>
        <authorList>
            <person name="Varga T."/>
            <person name="Krizsan K."/>
            <person name="Foldi C."/>
            <person name="Dima B."/>
            <person name="Sanchez-Garcia M."/>
            <person name="Sanchez-Ramirez S."/>
            <person name="Szollosi G.J."/>
            <person name="Szarkandi J.G."/>
            <person name="Papp V."/>
            <person name="Albert L."/>
            <person name="Andreopoulos W."/>
            <person name="Angelini C."/>
            <person name="Antonin V."/>
            <person name="Barry K.W."/>
            <person name="Bougher N.L."/>
            <person name="Buchanan P."/>
            <person name="Buyck B."/>
            <person name="Bense V."/>
            <person name="Catcheside P."/>
            <person name="Chovatia M."/>
            <person name="Cooper J."/>
            <person name="Damon W."/>
            <person name="Desjardin D."/>
            <person name="Finy P."/>
            <person name="Geml J."/>
            <person name="Haridas S."/>
            <person name="Hughes K."/>
            <person name="Justo A."/>
            <person name="Karasinski D."/>
            <person name="Kautmanova I."/>
            <person name="Kiss B."/>
            <person name="Kocsube S."/>
            <person name="Kotiranta H."/>
            <person name="LaButti K.M."/>
            <person name="Lechner B.E."/>
            <person name="Liimatainen K."/>
            <person name="Lipzen A."/>
            <person name="Lukacs Z."/>
            <person name="Mihaltcheva S."/>
            <person name="Morgado L.N."/>
            <person name="Niskanen T."/>
            <person name="Noordeloos M.E."/>
            <person name="Ohm R.A."/>
            <person name="Ortiz-Santana B."/>
            <person name="Ovrebo C."/>
            <person name="Racz N."/>
            <person name="Riley R."/>
            <person name="Savchenko A."/>
            <person name="Shiryaev A."/>
            <person name="Soop K."/>
            <person name="Spirin V."/>
            <person name="Szebenyi C."/>
            <person name="Tomsovsky M."/>
            <person name="Tulloss R.E."/>
            <person name="Uehling J."/>
            <person name="Grigoriev I.V."/>
            <person name="Vagvolgyi C."/>
            <person name="Papp T."/>
            <person name="Martin F.M."/>
            <person name="Miettinen O."/>
            <person name="Hibbett D.S."/>
            <person name="Nagy L.G."/>
        </authorList>
    </citation>
    <scope>NUCLEOTIDE SEQUENCE [LARGE SCALE GENOMIC DNA]</scope>
    <source>
        <strain evidence="1 2">NL-1719</strain>
    </source>
</reference>
<sequence>MDLATTLPAELWLYICDFLPRKDILKLSTVHPILRAYAHPHTWKILTLETAHGASNEQMTVLLGEPALRSYVTQIVIKATTPRRAGVWEQPFLHLRHALLSYQSTSAILEVVPNLENNHIVTKLRCLHLELGSRETLEIFSSSLRDSAVVFEHINALILHLYVGQGTEFMENVRTIADACRTSIQALRLIFGSFNTQSNSVAAVLSSLGAFPHLGHFDFTTDTDSGARVYQEFVMKHRSTLMCLQTTTRNPCLLPLSLYSADPSVDPPRNIKALNFAHEVPGTPYWWMWSGLSGLENLARYAGALTTLILEIIPGSTGIRRGLDFQEVTEIVTQLDQKPHGVLLERLKLTVSHLRPQLIDLMASYLGKLHILDLTYMILVNKAGQNTNEVGRSFVSSYLHSPEVNCPQDWKLQSVDLNSGRGRQNMDLMRLAASRIPSIRAYGPFDWSDADFLSILLLIR</sequence>
<keyword evidence="2" id="KW-1185">Reference proteome</keyword>
<name>A0ACD3A8C4_9AGAR</name>
<evidence type="ECO:0000313" key="2">
    <source>
        <dbReference type="Proteomes" id="UP000308600"/>
    </source>
</evidence>
<organism evidence="1 2">
    <name type="scientific">Pluteus cervinus</name>
    <dbReference type="NCBI Taxonomy" id="181527"/>
    <lineage>
        <taxon>Eukaryota</taxon>
        <taxon>Fungi</taxon>
        <taxon>Dikarya</taxon>
        <taxon>Basidiomycota</taxon>
        <taxon>Agaricomycotina</taxon>
        <taxon>Agaricomycetes</taxon>
        <taxon>Agaricomycetidae</taxon>
        <taxon>Agaricales</taxon>
        <taxon>Pluteineae</taxon>
        <taxon>Pluteaceae</taxon>
        <taxon>Pluteus</taxon>
    </lineage>
</organism>
<dbReference type="Proteomes" id="UP000308600">
    <property type="component" value="Unassembled WGS sequence"/>
</dbReference>
<evidence type="ECO:0000313" key="1">
    <source>
        <dbReference type="EMBL" id="TFK61948.1"/>
    </source>
</evidence>
<dbReference type="EMBL" id="ML208617">
    <property type="protein sequence ID" value="TFK61948.1"/>
    <property type="molecule type" value="Genomic_DNA"/>
</dbReference>